<dbReference type="GeneID" id="96085034"/>
<accession>A0ABR3UIV2</accession>
<gene>
    <name evidence="2" type="ORF">ACET3X_004712</name>
</gene>
<protein>
    <submittedName>
        <fullName evidence="2">Uncharacterized protein</fullName>
    </submittedName>
</protein>
<proteinExistence type="predicted"/>
<comment type="caution">
    <text evidence="2">The sequence shown here is derived from an EMBL/GenBank/DDBJ whole genome shotgun (WGS) entry which is preliminary data.</text>
</comment>
<evidence type="ECO:0000313" key="3">
    <source>
        <dbReference type="Proteomes" id="UP001578633"/>
    </source>
</evidence>
<dbReference type="EMBL" id="JBHGVX010000004">
    <property type="protein sequence ID" value="KAL1796172.1"/>
    <property type="molecule type" value="Genomic_DNA"/>
</dbReference>
<dbReference type="RefSeq" id="XP_069306756.1">
    <property type="nucleotide sequence ID" value="XM_069451106.1"/>
</dbReference>
<name>A0ABR3UIV2_9PLEO</name>
<dbReference type="Proteomes" id="UP001578633">
    <property type="component" value="Chromosome 4"/>
</dbReference>
<organism evidence="2 3">
    <name type="scientific">Alternaria dauci</name>
    <dbReference type="NCBI Taxonomy" id="48095"/>
    <lineage>
        <taxon>Eukaryota</taxon>
        <taxon>Fungi</taxon>
        <taxon>Dikarya</taxon>
        <taxon>Ascomycota</taxon>
        <taxon>Pezizomycotina</taxon>
        <taxon>Dothideomycetes</taxon>
        <taxon>Pleosporomycetidae</taxon>
        <taxon>Pleosporales</taxon>
        <taxon>Pleosporineae</taxon>
        <taxon>Pleosporaceae</taxon>
        <taxon>Alternaria</taxon>
        <taxon>Alternaria sect. Porri</taxon>
    </lineage>
</organism>
<sequence>MKELFRWLPKTSQMGVYGYQKPRLGDATLHCFIVHIQRYRHLSEAEHHWISSWSAERDTRQYRRQLAYLHTFQRHATNRFNNNNTSPAMSSKSTPKRATKPRNFSPPRGYSPLQCSIDPEPEGLVWPFPSAQKEPVASSFSFSSSASPTKMTWDAANDRKLFLLTFGRTVIPADYAEISRACPDSSVGSIRNRVSTLRAESRSMRELVGYDESNAGIGGGVVQKMTVTPKKSGVSVNKGGRGMKRGIANDEDDNDVMFVKSEEIVKDKEGEEDMGTPSKKVKVAVLRALPKKSSGAKRAGLTKKHPFG</sequence>
<keyword evidence="3" id="KW-1185">Reference proteome</keyword>
<reference evidence="2 3" key="1">
    <citation type="submission" date="2024-09" db="EMBL/GenBank/DDBJ databases">
        <title>T2T genomes of carrot and Alternaria dauci and their utility for understanding host-pathogen interaction during carrot leaf blight disease.</title>
        <authorList>
            <person name="Liu W."/>
            <person name="Xu S."/>
            <person name="Ou C."/>
            <person name="Liu X."/>
            <person name="Zhuang F."/>
            <person name="Deng X.W."/>
        </authorList>
    </citation>
    <scope>NUCLEOTIDE SEQUENCE [LARGE SCALE GENOMIC DNA]</scope>
    <source>
        <strain evidence="2 3">A2016</strain>
    </source>
</reference>
<feature type="region of interest" description="Disordered" evidence="1">
    <location>
        <begin position="78"/>
        <end position="113"/>
    </location>
</feature>
<feature type="compositionally biased region" description="Polar residues" evidence="1">
    <location>
        <begin position="78"/>
        <end position="93"/>
    </location>
</feature>
<evidence type="ECO:0000313" key="2">
    <source>
        <dbReference type="EMBL" id="KAL1796172.1"/>
    </source>
</evidence>
<evidence type="ECO:0000256" key="1">
    <source>
        <dbReference type="SAM" id="MobiDB-lite"/>
    </source>
</evidence>